<accession>A0A2Z6Q4W7</accession>
<organism evidence="1 3">
    <name type="scientific">Rhizophagus clarus</name>
    <dbReference type="NCBI Taxonomy" id="94130"/>
    <lineage>
        <taxon>Eukaryota</taxon>
        <taxon>Fungi</taxon>
        <taxon>Fungi incertae sedis</taxon>
        <taxon>Mucoromycota</taxon>
        <taxon>Glomeromycotina</taxon>
        <taxon>Glomeromycetes</taxon>
        <taxon>Glomerales</taxon>
        <taxon>Glomeraceae</taxon>
        <taxon>Rhizophagus</taxon>
    </lineage>
</organism>
<keyword evidence="3" id="KW-1185">Reference proteome</keyword>
<dbReference type="EMBL" id="BLAL01000068">
    <property type="protein sequence ID" value="GES83346.1"/>
    <property type="molecule type" value="Genomic_DNA"/>
</dbReference>
<reference evidence="1 3" key="1">
    <citation type="submission" date="2017-11" db="EMBL/GenBank/DDBJ databases">
        <title>The genome of Rhizophagus clarus HR1 reveals common genetic basis of auxotrophy among arbuscular mycorrhizal fungi.</title>
        <authorList>
            <person name="Kobayashi Y."/>
        </authorList>
    </citation>
    <scope>NUCLEOTIDE SEQUENCE [LARGE SCALE GENOMIC DNA]</scope>
    <source>
        <strain evidence="1 3">HR1</strain>
    </source>
</reference>
<gene>
    <name evidence="2" type="ORF">RCL2_001050300</name>
    <name evidence="1" type="ORF">RclHR1_11620002</name>
</gene>
<dbReference type="AlphaFoldDB" id="A0A2Z6Q4W7"/>
<protein>
    <submittedName>
        <fullName evidence="1">Uncharacterized protein</fullName>
    </submittedName>
</protein>
<dbReference type="Proteomes" id="UP000247702">
    <property type="component" value="Unassembled WGS sequence"/>
</dbReference>
<reference evidence="2" key="2">
    <citation type="submission" date="2019-10" db="EMBL/GenBank/DDBJ databases">
        <title>Conservation and host-specific expression of non-tandemly repeated heterogenous ribosome RNA gene in arbuscular mycorrhizal fungi.</title>
        <authorList>
            <person name="Maeda T."/>
            <person name="Kobayashi Y."/>
            <person name="Nakagawa T."/>
            <person name="Ezawa T."/>
            <person name="Yamaguchi K."/>
            <person name="Bino T."/>
            <person name="Nishimoto Y."/>
            <person name="Shigenobu S."/>
            <person name="Kawaguchi M."/>
        </authorList>
    </citation>
    <scope>NUCLEOTIDE SEQUENCE</scope>
    <source>
        <strain evidence="2">HR1</strain>
    </source>
</reference>
<sequence length="124" mass="13880">MANNPKTLALLYGLFLYKKKDIIAIQEKLGIDGNAYQLVVPLNSELIGKTLADLYELLLELIGDLIPIQENLNIECDSVLEVEYQSNEDSMDISLRGIFNLVLVFGRGQDFFSRFGHSQMANPG</sequence>
<name>A0A2Z6Q4W7_9GLOM</name>
<dbReference type="EMBL" id="BEXD01000183">
    <property type="protein sequence ID" value="GBB85047.1"/>
    <property type="molecule type" value="Genomic_DNA"/>
</dbReference>
<dbReference type="Proteomes" id="UP000615446">
    <property type="component" value="Unassembled WGS sequence"/>
</dbReference>
<evidence type="ECO:0000313" key="2">
    <source>
        <dbReference type="EMBL" id="GES83346.1"/>
    </source>
</evidence>
<dbReference type="STRING" id="94130.A0A2Z6Q4W7"/>
<comment type="caution">
    <text evidence="1">The sequence shown here is derived from an EMBL/GenBank/DDBJ whole genome shotgun (WGS) entry which is preliminary data.</text>
</comment>
<proteinExistence type="predicted"/>
<evidence type="ECO:0000313" key="1">
    <source>
        <dbReference type="EMBL" id="GBB85047.1"/>
    </source>
</evidence>
<evidence type="ECO:0000313" key="3">
    <source>
        <dbReference type="Proteomes" id="UP000247702"/>
    </source>
</evidence>